<organism evidence="10">
    <name type="scientific">marine metagenome</name>
    <dbReference type="NCBI Taxonomy" id="408172"/>
    <lineage>
        <taxon>unclassified sequences</taxon>
        <taxon>metagenomes</taxon>
        <taxon>ecological metagenomes</taxon>
    </lineage>
</organism>
<dbReference type="InterPro" id="IPR000515">
    <property type="entry name" value="MetI-like"/>
</dbReference>
<dbReference type="PANTHER" id="PTHR43357">
    <property type="entry name" value="INNER MEMBRANE ABC TRANSPORTER PERMEASE PROTEIN YDCV"/>
    <property type="match status" value="1"/>
</dbReference>
<feature type="non-terminal residue" evidence="10">
    <location>
        <position position="1"/>
    </location>
</feature>
<proteinExistence type="predicted"/>
<dbReference type="SUPFAM" id="SSF161098">
    <property type="entry name" value="MetI-like"/>
    <property type="match status" value="2"/>
</dbReference>
<evidence type="ECO:0000259" key="9">
    <source>
        <dbReference type="PROSITE" id="PS50928"/>
    </source>
</evidence>
<keyword evidence="5 8" id="KW-0812">Transmembrane</keyword>
<feature type="transmembrane region" description="Helical" evidence="8">
    <location>
        <begin position="366"/>
        <end position="387"/>
    </location>
</feature>
<evidence type="ECO:0000256" key="4">
    <source>
        <dbReference type="ARBA" id="ARBA00022519"/>
    </source>
</evidence>
<evidence type="ECO:0000256" key="8">
    <source>
        <dbReference type="SAM" id="Phobius"/>
    </source>
</evidence>
<comment type="subcellular location">
    <subcellularLocation>
        <location evidence="1">Cell inner membrane</location>
        <topology evidence="1">Multi-pass membrane protein</topology>
    </subcellularLocation>
</comment>
<dbReference type="CDD" id="cd06261">
    <property type="entry name" value="TM_PBP2"/>
    <property type="match status" value="2"/>
</dbReference>
<evidence type="ECO:0000313" key="10">
    <source>
        <dbReference type="EMBL" id="SVC34070.1"/>
    </source>
</evidence>
<sequence>AIAWIYLFGPNAGWVNVALRSLLGLSGDGPLDVFTMPGLIACQSVALVPFVFLLMSATLRTMSPALEEASSTSGASPWTTFRRVTLPVLRPGMLAPLILTALITLEQFEMPLLVGLPARINVFSTRIFYELNPDTGLPIYGRAAAVALPFLVIGLLLLGVYNRLIREADRYVTVTGRGYRPRRLPLGQWRWPAFTAAVAYVGVTGILPAIVLIWISLYGYGMPSLGSWPEVSLEAYRNVINDPVFIGATLNTLMVAGASAALVVVLGAVIGWVLARTRMPGRAILDVVSFASVGIPSVIAGLAAMLLYLTLPVALYGTVWVLVLTYSYRLAVTTRMSRVGLMQMHTELEEASAVSGGRWLTTLRRVIFPLLAPTLVSGFVLLFIIGVREFTLAMILGSPDNLV</sequence>
<feature type="transmembrane region" description="Helical" evidence="8">
    <location>
        <begin position="314"/>
        <end position="332"/>
    </location>
</feature>
<evidence type="ECO:0000256" key="3">
    <source>
        <dbReference type="ARBA" id="ARBA00022475"/>
    </source>
</evidence>
<evidence type="ECO:0000256" key="6">
    <source>
        <dbReference type="ARBA" id="ARBA00022989"/>
    </source>
</evidence>
<keyword evidence="4" id="KW-0997">Cell inner membrane</keyword>
<protein>
    <recommendedName>
        <fullName evidence="9">ABC transmembrane type-1 domain-containing protein</fullName>
    </recommendedName>
</protein>
<feature type="domain" description="ABC transmembrane type-1" evidence="9">
    <location>
        <begin position="1"/>
        <end position="161"/>
    </location>
</feature>
<gene>
    <name evidence="10" type="ORF">METZ01_LOCUS286924</name>
</gene>
<accession>A0A382LBM6</accession>
<name>A0A382LBM6_9ZZZZ</name>
<feature type="transmembrane region" description="Helical" evidence="8">
    <location>
        <begin position="253"/>
        <end position="275"/>
    </location>
</feature>
<dbReference type="EMBL" id="UINC01086008">
    <property type="protein sequence ID" value="SVC34070.1"/>
    <property type="molecule type" value="Genomic_DNA"/>
</dbReference>
<evidence type="ECO:0000256" key="5">
    <source>
        <dbReference type="ARBA" id="ARBA00022692"/>
    </source>
</evidence>
<dbReference type="Gene3D" id="1.10.3720.10">
    <property type="entry name" value="MetI-like"/>
    <property type="match status" value="2"/>
</dbReference>
<evidence type="ECO:0000256" key="7">
    <source>
        <dbReference type="ARBA" id="ARBA00023136"/>
    </source>
</evidence>
<dbReference type="Pfam" id="PF00528">
    <property type="entry name" value="BPD_transp_1"/>
    <property type="match status" value="2"/>
</dbReference>
<feature type="transmembrane region" description="Helical" evidence="8">
    <location>
        <begin position="139"/>
        <end position="161"/>
    </location>
</feature>
<reference evidence="10" key="1">
    <citation type="submission" date="2018-05" db="EMBL/GenBank/DDBJ databases">
        <authorList>
            <person name="Lanie J.A."/>
            <person name="Ng W.-L."/>
            <person name="Kazmierczak K.M."/>
            <person name="Andrzejewski T.M."/>
            <person name="Davidsen T.M."/>
            <person name="Wayne K.J."/>
            <person name="Tettelin H."/>
            <person name="Glass J.I."/>
            <person name="Rusch D."/>
            <person name="Podicherti R."/>
            <person name="Tsui H.-C.T."/>
            <person name="Winkler M.E."/>
        </authorList>
    </citation>
    <scope>NUCLEOTIDE SEQUENCE</scope>
</reference>
<feature type="transmembrane region" description="Helical" evidence="8">
    <location>
        <begin position="88"/>
        <end position="105"/>
    </location>
</feature>
<keyword evidence="7 8" id="KW-0472">Membrane</keyword>
<evidence type="ECO:0000256" key="1">
    <source>
        <dbReference type="ARBA" id="ARBA00004429"/>
    </source>
</evidence>
<dbReference type="PANTHER" id="PTHR43357:SF4">
    <property type="entry name" value="INNER MEMBRANE ABC TRANSPORTER PERMEASE PROTEIN YDCV"/>
    <property type="match status" value="1"/>
</dbReference>
<keyword evidence="3" id="KW-1003">Cell membrane</keyword>
<feature type="non-terminal residue" evidence="10">
    <location>
        <position position="403"/>
    </location>
</feature>
<dbReference type="InterPro" id="IPR035906">
    <property type="entry name" value="MetI-like_sf"/>
</dbReference>
<keyword evidence="6 8" id="KW-1133">Transmembrane helix</keyword>
<feature type="transmembrane region" description="Helical" evidence="8">
    <location>
        <begin position="191"/>
        <end position="215"/>
    </location>
</feature>
<feature type="domain" description="ABC transmembrane type-1" evidence="9">
    <location>
        <begin position="249"/>
        <end position="403"/>
    </location>
</feature>
<keyword evidence="2" id="KW-0813">Transport</keyword>
<dbReference type="PROSITE" id="PS50928">
    <property type="entry name" value="ABC_TM1"/>
    <property type="match status" value="2"/>
</dbReference>
<dbReference type="GO" id="GO:0005886">
    <property type="term" value="C:plasma membrane"/>
    <property type="evidence" value="ECO:0007669"/>
    <property type="project" value="UniProtKB-SubCell"/>
</dbReference>
<evidence type="ECO:0000256" key="2">
    <source>
        <dbReference type="ARBA" id="ARBA00022448"/>
    </source>
</evidence>
<dbReference type="GO" id="GO:0055085">
    <property type="term" value="P:transmembrane transport"/>
    <property type="evidence" value="ECO:0007669"/>
    <property type="project" value="InterPro"/>
</dbReference>
<dbReference type="AlphaFoldDB" id="A0A382LBM6"/>
<feature type="transmembrane region" description="Helical" evidence="8">
    <location>
        <begin position="33"/>
        <end position="54"/>
    </location>
</feature>
<feature type="transmembrane region" description="Helical" evidence="8">
    <location>
        <begin position="287"/>
        <end position="308"/>
    </location>
</feature>